<dbReference type="RefSeq" id="WP_088819127.1">
    <property type="nucleotide sequence ID" value="NZ_FYEZ01000003.1"/>
</dbReference>
<name>A0A212U687_9MICO</name>
<reference evidence="1" key="1">
    <citation type="submission" date="2017-06" db="EMBL/GenBank/DDBJ databases">
        <authorList>
            <person name="Kim H.J."/>
            <person name="Triplett B.A."/>
        </authorList>
    </citation>
    <scope>NUCLEOTIDE SEQUENCE [LARGE SCALE GENOMIC DNA]</scope>
    <source>
        <strain evidence="1">DSM 22179</strain>
    </source>
</reference>
<dbReference type="Gene3D" id="2.60.40.10">
    <property type="entry name" value="Immunoglobulins"/>
    <property type="match status" value="1"/>
</dbReference>
<dbReference type="AlphaFoldDB" id="A0A212U687"/>
<accession>A0A212U687</accession>
<protein>
    <submittedName>
        <fullName evidence="1">Uncharacterized protein</fullName>
    </submittedName>
</protein>
<dbReference type="OrthoDB" id="4408269at2"/>
<dbReference type="InterPro" id="IPR013783">
    <property type="entry name" value="Ig-like_fold"/>
</dbReference>
<keyword evidence="2" id="KW-1185">Reference proteome</keyword>
<evidence type="ECO:0000313" key="2">
    <source>
        <dbReference type="Proteomes" id="UP000198122"/>
    </source>
</evidence>
<sequence length="280" mass="30338">MLRRPAPVTDLRATGSLMRIELHWTPQDWSTPVDHHRVHALPTDQVTHRFLRHPGEDTLVARTIYPRFTHDRLNPAGQAWTYVVVTVDAAGQRSRPSAPARATSTRSVTTGRPVATLGSFDRKSLELRFAPAGYKKIPTAHPDGVITLGPQDGTAQLPYLLPGPGDRWAGSRAYSLRWTPAVESAPARPALALWGIDTTRLGGRLEAQIGDWSHAFDLPKGATKGSRTGDATVEDSPLHPVELELELPATALSAAAPTLELTLAEGGWVAWDAIGLFELG</sequence>
<dbReference type="Proteomes" id="UP000198122">
    <property type="component" value="Unassembled WGS sequence"/>
</dbReference>
<proteinExistence type="predicted"/>
<dbReference type="GO" id="GO:0005975">
    <property type="term" value="P:carbohydrate metabolic process"/>
    <property type="evidence" value="ECO:0007669"/>
    <property type="project" value="UniProtKB-ARBA"/>
</dbReference>
<dbReference type="EMBL" id="FYEZ01000003">
    <property type="protein sequence ID" value="SNC73775.1"/>
    <property type="molecule type" value="Genomic_DNA"/>
</dbReference>
<gene>
    <name evidence="1" type="ORF">SAMN05445756_2138</name>
</gene>
<organism evidence="1 2">
    <name type="scientific">Kytococcus aerolatus</name>
    <dbReference type="NCBI Taxonomy" id="592308"/>
    <lineage>
        <taxon>Bacteria</taxon>
        <taxon>Bacillati</taxon>
        <taxon>Actinomycetota</taxon>
        <taxon>Actinomycetes</taxon>
        <taxon>Micrococcales</taxon>
        <taxon>Kytococcaceae</taxon>
        <taxon>Kytococcus</taxon>
    </lineage>
</organism>
<evidence type="ECO:0000313" key="1">
    <source>
        <dbReference type="EMBL" id="SNC73775.1"/>
    </source>
</evidence>